<dbReference type="NCBIfam" id="TIGR01451">
    <property type="entry name" value="B_ant_repeat"/>
    <property type="match status" value="1"/>
</dbReference>
<dbReference type="InterPro" id="IPR013783">
    <property type="entry name" value="Ig-like_fold"/>
</dbReference>
<dbReference type="InterPro" id="IPR018247">
    <property type="entry name" value="EF_Hand_1_Ca_BS"/>
</dbReference>
<sequence length="474" mass="48448">MKKLLITALLAAATSALAAGAPAGSTISNTGLFEYTDVNGQTASESTTPVNVTVSQVYDPNVSPNGTVAQPGQTVTAGPGATATLTYTVTNNSNGTDTLNLTVIDPVTGSPLTATIYLDDGDGVFGPGDTVVTSLPNLDADESQTVFVRYTVPSNASGNQITYVDLVATSAGDTGQKDQGNVGAITVNSILSFTLEGDNTINATPNAAVTVTHTLTNTGNTPIVAANLVATTTLNTPSVGVTYTVVNNGTGTSVSNTDLQAALRAAGDLAAGQTYTITVTYTPAVGTTNGQGFTNTLTVYSNVADSSTYDNRVEQGQAVSDTDTITVQRGIASVSKVVENCSTDASCAAPTLNASTAKPGDYLRYTVTVTNTGSAALRFPTLRDYVPVNTVFGSVSGSTTQPSADVLFSNTRLAWNNITPTALATTTNPANGPFVYVGLDSDGNGTVDDNDLLQPNQTLRMVLIVKVRDTGTSN</sequence>
<dbReference type="PROSITE" id="PS00018">
    <property type="entry name" value="EF_HAND_1"/>
    <property type="match status" value="1"/>
</dbReference>
<dbReference type="EMBL" id="JASNGB010000009">
    <property type="protein sequence ID" value="MDL2342981.1"/>
    <property type="molecule type" value="Genomic_DNA"/>
</dbReference>
<reference evidence="2 3" key="1">
    <citation type="submission" date="2023-05" db="EMBL/GenBank/DDBJ databases">
        <authorList>
            <person name="Gao F."/>
        </authorList>
    </citation>
    <scope>NUCLEOTIDE SEQUENCE [LARGE SCALE GENOMIC DNA]</scope>
    <source>
        <strain evidence="2 3">MIMF12</strain>
    </source>
</reference>
<evidence type="ECO:0008006" key="4">
    <source>
        <dbReference type="Google" id="ProtNLM"/>
    </source>
</evidence>
<organism evidence="2 3">
    <name type="scientific">Deinococcus rhizophilus</name>
    <dbReference type="NCBI Taxonomy" id="3049544"/>
    <lineage>
        <taxon>Bacteria</taxon>
        <taxon>Thermotogati</taxon>
        <taxon>Deinococcota</taxon>
        <taxon>Deinococci</taxon>
        <taxon>Deinococcales</taxon>
        <taxon>Deinococcaceae</taxon>
        <taxon>Deinococcus</taxon>
    </lineage>
</organism>
<dbReference type="RefSeq" id="WP_285521010.1">
    <property type="nucleotide sequence ID" value="NZ_JASNGB010000009.1"/>
</dbReference>
<dbReference type="Gene3D" id="2.60.40.10">
    <property type="entry name" value="Immunoglobulins"/>
    <property type="match status" value="1"/>
</dbReference>
<protein>
    <recommendedName>
        <fullName evidence="4">DUF11 domain-containing protein</fullName>
    </recommendedName>
</protein>
<keyword evidence="3" id="KW-1185">Reference proteome</keyword>
<proteinExistence type="predicted"/>
<evidence type="ECO:0000256" key="1">
    <source>
        <dbReference type="SAM" id="SignalP"/>
    </source>
</evidence>
<feature type="signal peptide" evidence="1">
    <location>
        <begin position="1"/>
        <end position="18"/>
    </location>
</feature>
<comment type="caution">
    <text evidence="2">The sequence shown here is derived from an EMBL/GenBank/DDBJ whole genome shotgun (WGS) entry which is preliminary data.</text>
</comment>
<evidence type="ECO:0000313" key="2">
    <source>
        <dbReference type="EMBL" id="MDL2342981.1"/>
    </source>
</evidence>
<gene>
    <name evidence="2" type="ORF">QOL99_02330</name>
</gene>
<dbReference type="Proteomes" id="UP001302059">
    <property type="component" value="Unassembled WGS sequence"/>
</dbReference>
<evidence type="ECO:0000313" key="3">
    <source>
        <dbReference type="Proteomes" id="UP001302059"/>
    </source>
</evidence>
<dbReference type="InterPro" id="IPR047589">
    <property type="entry name" value="DUF11_rpt"/>
</dbReference>
<feature type="chain" id="PRO_5045329426" description="DUF11 domain-containing protein" evidence="1">
    <location>
        <begin position="19"/>
        <end position="474"/>
    </location>
</feature>
<accession>A0ABT7JD61</accession>
<keyword evidence="1" id="KW-0732">Signal</keyword>
<name>A0ABT7JD61_9DEIO</name>